<evidence type="ECO:0000256" key="5">
    <source>
        <dbReference type="SAM" id="MobiDB-lite"/>
    </source>
</evidence>
<dbReference type="PANTHER" id="PTHR30329">
    <property type="entry name" value="STATOR ELEMENT OF FLAGELLAR MOTOR COMPLEX"/>
    <property type="match status" value="1"/>
</dbReference>
<dbReference type="InterPro" id="IPR050330">
    <property type="entry name" value="Bact_OuterMem_StrucFunc"/>
</dbReference>
<evidence type="ECO:0000259" key="6">
    <source>
        <dbReference type="PROSITE" id="PS51123"/>
    </source>
</evidence>
<dbReference type="PRINTS" id="PR01021">
    <property type="entry name" value="OMPADOMAIN"/>
</dbReference>
<dbReference type="Gene3D" id="3.30.1330.60">
    <property type="entry name" value="OmpA-like domain"/>
    <property type="match status" value="1"/>
</dbReference>
<accession>A0ABX1WBM2</accession>
<dbReference type="Gene3D" id="3.40.1520.20">
    <property type="match status" value="1"/>
</dbReference>
<gene>
    <name evidence="7" type="ORF">GS617_10390</name>
</gene>
<keyword evidence="3" id="KW-0998">Cell outer membrane</keyword>
<keyword evidence="2 4" id="KW-0472">Membrane</keyword>
<sequence>MRLPYFIVVSLIFLVSAGLSLLAASYAVTKIEETSEFAVRRALDLKGHDWAEVESDGLRVVLTGIAPDEATRFNALTAAGTEVDASRVIDEMEVEATSALAPPRFSAEILRNDRGISIIGLIPASEDRDDLIRRLSNLDPNIAVSDLMETADYPKPDGWDAAISYAIEALASLPRAKISANADLVKITAIADSQQEKQRLERDLTRAAPPSLRIGLAISAPRPVITPFTLRFLINEDGGQFDACSAQDAKARDRIVTAARDAGLSGTYSCTIGLGEPSPRWPEAAEKSIQALARIGKGSVTMSDADITLVAAQGTDPALFDRVVGELETALPQVFALHAVLPEPETSEQTGPVEFSATRSPEGLVQLRGRLGDETLRDMVDSYARAAFGSDQVYTATRIAPGLPADWPVRVLAGLEALAQLHNGALTVTPGSVELTGLSHEEDAKARIAGQLSDKLGEGQEFTLTITYQPPPEPEDALPDPEVCEAQIAEIQTVSKIAFEPGSATIASDSRDTVNQIADILRDCGPIRLEIQGHTDSQGREEMNQQLSQARAQSILNELRGRRIPTSSYTAVGYGETQPIADNDTEEGREANRRIEFRLIRPEPVEASETGLEALEAEAEVGAEVGAEAEADAPETDQTESTAPDTDAEDQ</sequence>
<comment type="subcellular location">
    <subcellularLocation>
        <location evidence="1">Cell outer membrane</location>
    </subcellularLocation>
</comment>
<proteinExistence type="predicted"/>
<dbReference type="PANTHER" id="PTHR30329:SF21">
    <property type="entry name" value="LIPOPROTEIN YIAD-RELATED"/>
    <property type="match status" value="1"/>
</dbReference>
<organism evidence="7 8">
    <name type="scientific">Ruegeria atlantica</name>
    <dbReference type="NCBI Taxonomy" id="81569"/>
    <lineage>
        <taxon>Bacteria</taxon>
        <taxon>Pseudomonadati</taxon>
        <taxon>Pseudomonadota</taxon>
        <taxon>Alphaproteobacteria</taxon>
        <taxon>Rhodobacterales</taxon>
        <taxon>Roseobacteraceae</taxon>
        <taxon>Ruegeria</taxon>
    </lineage>
</organism>
<dbReference type="InterPro" id="IPR036737">
    <property type="entry name" value="OmpA-like_sf"/>
</dbReference>
<feature type="domain" description="OmpA-like" evidence="6">
    <location>
        <begin position="487"/>
        <end position="603"/>
    </location>
</feature>
<dbReference type="Pfam" id="PF00691">
    <property type="entry name" value="OmpA"/>
    <property type="match status" value="1"/>
</dbReference>
<evidence type="ECO:0000313" key="7">
    <source>
        <dbReference type="EMBL" id="NOD30678.1"/>
    </source>
</evidence>
<evidence type="ECO:0000256" key="1">
    <source>
        <dbReference type="ARBA" id="ARBA00004442"/>
    </source>
</evidence>
<keyword evidence="8" id="KW-1185">Reference proteome</keyword>
<dbReference type="Proteomes" id="UP000599383">
    <property type="component" value="Unassembled WGS sequence"/>
</dbReference>
<feature type="region of interest" description="Disordered" evidence="5">
    <location>
        <begin position="602"/>
        <end position="651"/>
    </location>
</feature>
<dbReference type="EMBL" id="WVQY01000003">
    <property type="protein sequence ID" value="NOD30678.1"/>
    <property type="molecule type" value="Genomic_DNA"/>
</dbReference>
<evidence type="ECO:0000256" key="4">
    <source>
        <dbReference type="PROSITE-ProRule" id="PRU00473"/>
    </source>
</evidence>
<name>A0ABX1WBM2_9RHOB</name>
<feature type="compositionally biased region" description="Acidic residues" evidence="5">
    <location>
        <begin position="615"/>
        <end position="638"/>
    </location>
</feature>
<dbReference type="SUPFAM" id="SSF103088">
    <property type="entry name" value="OmpA-like"/>
    <property type="match status" value="1"/>
</dbReference>
<reference evidence="7 8" key="1">
    <citation type="submission" date="2019-12" db="EMBL/GenBank/DDBJ databases">
        <title>Ruegeria JWLKs population differentiation of coral mucus and skeleton niches.</title>
        <authorList>
            <person name="Luo D."/>
        </authorList>
    </citation>
    <scope>NUCLEOTIDE SEQUENCE [LARGE SCALE GENOMIC DNA]</scope>
    <source>
        <strain evidence="7 8">HKCCD6238</strain>
    </source>
</reference>
<evidence type="ECO:0000256" key="3">
    <source>
        <dbReference type="ARBA" id="ARBA00023237"/>
    </source>
</evidence>
<comment type="caution">
    <text evidence="7">The sequence shown here is derived from an EMBL/GenBank/DDBJ whole genome shotgun (WGS) entry which is preliminary data.</text>
</comment>
<protein>
    <submittedName>
        <fullName evidence="7">OmpA family protein</fullName>
    </submittedName>
</protein>
<dbReference type="PROSITE" id="PS51123">
    <property type="entry name" value="OMPA_2"/>
    <property type="match status" value="1"/>
</dbReference>
<dbReference type="InterPro" id="IPR006664">
    <property type="entry name" value="OMP_bac"/>
</dbReference>
<dbReference type="InterPro" id="IPR006665">
    <property type="entry name" value="OmpA-like"/>
</dbReference>
<dbReference type="CDD" id="cd07185">
    <property type="entry name" value="OmpA_C-like"/>
    <property type="match status" value="1"/>
</dbReference>
<dbReference type="PRINTS" id="PR01023">
    <property type="entry name" value="NAFLGMOTY"/>
</dbReference>
<dbReference type="RefSeq" id="WP_171363517.1">
    <property type="nucleotide sequence ID" value="NZ_WVQY01000003.1"/>
</dbReference>
<evidence type="ECO:0000256" key="2">
    <source>
        <dbReference type="ARBA" id="ARBA00023136"/>
    </source>
</evidence>
<evidence type="ECO:0000313" key="8">
    <source>
        <dbReference type="Proteomes" id="UP000599383"/>
    </source>
</evidence>